<comment type="caution">
    <text evidence="3">The sequence shown here is derived from an EMBL/GenBank/DDBJ whole genome shotgun (WGS) entry which is preliminary data.</text>
</comment>
<evidence type="ECO:0000313" key="3">
    <source>
        <dbReference type="EMBL" id="KAK4509286.1"/>
    </source>
</evidence>
<dbReference type="InterPro" id="IPR018767">
    <property type="entry name" value="Brl1/Brr6_dom"/>
</dbReference>
<feature type="transmembrane region" description="Helical" evidence="1">
    <location>
        <begin position="36"/>
        <end position="61"/>
    </location>
</feature>
<dbReference type="GO" id="GO:0031965">
    <property type="term" value="C:nuclear membrane"/>
    <property type="evidence" value="ECO:0007669"/>
    <property type="project" value="InterPro"/>
</dbReference>
<organism evidence="3 4">
    <name type="scientific">Mucor velutinosus</name>
    <dbReference type="NCBI Taxonomy" id="708070"/>
    <lineage>
        <taxon>Eukaryota</taxon>
        <taxon>Fungi</taxon>
        <taxon>Fungi incertae sedis</taxon>
        <taxon>Mucoromycota</taxon>
        <taxon>Mucoromycotina</taxon>
        <taxon>Mucoromycetes</taxon>
        <taxon>Mucorales</taxon>
        <taxon>Mucorineae</taxon>
        <taxon>Mucoraceae</taxon>
        <taxon>Mucor</taxon>
    </lineage>
</organism>
<evidence type="ECO:0000313" key="4">
    <source>
        <dbReference type="Proteomes" id="UP001304243"/>
    </source>
</evidence>
<protein>
    <recommendedName>
        <fullName evidence="2">Brl1/Brr6 domain-containing protein</fullName>
    </recommendedName>
</protein>
<dbReference type="RefSeq" id="XP_064675952.1">
    <property type="nucleotide sequence ID" value="XM_064826895.1"/>
</dbReference>
<keyword evidence="1" id="KW-0812">Transmembrane</keyword>
<proteinExistence type="predicted"/>
<dbReference type="Proteomes" id="UP001304243">
    <property type="component" value="Unassembled WGS sequence"/>
</dbReference>
<evidence type="ECO:0000256" key="1">
    <source>
        <dbReference type="SAM" id="Phobius"/>
    </source>
</evidence>
<dbReference type="GO" id="GO:0055088">
    <property type="term" value="P:lipid homeostasis"/>
    <property type="evidence" value="ECO:0007669"/>
    <property type="project" value="InterPro"/>
</dbReference>
<keyword evidence="1" id="KW-1133">Transmembrane helix</keyword>
<feature type="domain" description="Brl1/Brr6" evidence="2">
    <location>
        <begin position="42"/>
        <end position="115"/>
    </location>
</feature>
<keyword evidence="1" id="KW-0472">Membrane</keyword>
<evidence type="ECO:0000259" key="2">
    <source>
        <dbReference type="Pfam" id="PF10104"/>
    </source>
</evidence>
<name>A0AAN7HW25_9FUNG</name>
<accession>A0AAN7HW25</accession>
<sequence>MSVEEKRPAKRRRIQHEQAIQRLDLQRFTQYFTPDAAIIIGSYVRVILHFVGIAIILYVLYRTLESFTVEIQARYHYEMDELAEKARICHRNYVNHNCGPHLKGAVWQSFCDEWDRYPFYNNLI</sequence>
<reference evidence="3 4" key="1">
    <citation type="submission" date="2022-11" db="EMBL/GenBank/DDBJ databases">
        <title>Mucor velutinosus strain NIH1002 WGS.</title>
        <authorList>
            <person name="Subramanian P."/>
            <person name="Mullikin J.C."/>
            <person name="Segre J.A."/>
            <person name="Zelazny A.M."/>
        </authorList>
    </citation>
    <scope>NUCLEOTIDE SEQUENCE [LARGE SCALE GENOMIC DNA]</scope>
    <source>
        <strain evidence="3 4">NIH1002</strain>
    </source>
</reference>
<keyword evidence="4" id="KW-1185">Reference proteome</keyword>
<dbReference type="GeneID" id="89951322"/>
<dbReference type="AlphaFoldDB" id="A0AAN7HW25"/>
<gene>
    <name evidence="3" type="ORF">ATC70_007636</name>
</gene>
<dbReference type="Pfam" id="PF10104">
    <property type="entry name" value="Brr6_like_C_C"/>
    <property type="match status" value="1"/>
</dbReference>
<dbReference type="EMBL" id="JASEJX010000039">
    <property type="protein sequence ID" value="KAK4509286.1"/>
    <property type="molecule type" value="Genomic_DNA"/>
</dbReference>